<proteinExistence type="predicted"/>
<gene>
    <name evidence="1" type="ORF">SDC9_14941</name>
</gene>
<name>A0A644TRU9_9ZZZZ</name>
<dbReference type="EMBL" id="VSSQ01000045">
    <property type="protein sequence ID" value="MPL69207.1"/>
    <property type="molecule type" value="Genomic_DNA"/>
</dbReference>
<organism evidence="1">
    <name type="scientific">bioreactor metagenome</name>
    <dbReference type="NCBI Taxonomy" id="1076179"/>
    <lineage>
        <taxon>unclassified sequences</taxon>
        <taxon>metagenomes</taxon>
        <taxon>ecological metagenomes</taxon>
    </lineage>
</organism>
<evidence type="ECO:0000313" key="1">
    <source>
        <dbReference type="EMBL" id="MPL69207.1"/>
    </source>
</evidence>
<comment type="caution">
    <text evidence="1">The sequence shown here is derived from an EMBL/GenBank/DDBJ whole genome shotgun (WGS) entry which is preliminary data.</text>
</comment>
<dbReference type="AlphaFoldDB" id="A0A644TRU9"/>
<reference evidence="1" key="1">
    <citation type="submission" date="2019-08" db="EMBL/GenBank/DDBJ databases">
        <authorList>
            <person name="Kucharzyk K."/>
            <person name="Murdoch R.W."/>
            <person name="Higgins S."/>
            <person name="Loffler F."/>
        </authorList>
    </citation>
    <scope>NUCLEOTIDE SEQUENCE</scope>
</reference>
<sequence length="107" mass="11812">MMILLLGFYFSANLSYRHQHIVNGMVLVHSHPFSDDNPDSPFKQHQHHPGSLFLTVNDNAFDLPPVVFQPQPVIFLIVALKPVAQNVPLLAQVLLNGIGLRAPPAGN</sequence>
<accession>A0A644TRU9</accession>
<protein>
    <submittedName>
        <fullName evidence="1">Uncharacterized protein</fullName>
    </submittedName>
</protein>